<evidence type="ECO:0000256" key="5">
    <source>
        <dbReference type="ARBA" id="ARBA00022777"/>
    </source>
</evidence>
<dbReference type="InterPro" id="IPR029151">
    <property type="entry name" value="Sensor-like_sf"/>
</dbReference>
<evidence type="ECO:0000256" key="7">
    <source>
        <dbReference type="ARBA" id="ARBA00023012"/>
    </source>
</evidence>
<dbReference type="InterPro" id="IPR035965">
    <property type="entry name" value="PAS-like_dom_sf"/>
</dbReference>
<evidence type="ECO:0000313" key="11">
    <source>
        <dbReference type="Proteomes" id="UP001202134"/>
    </source>
</evidence>
<dbReference type="Proteomes" id="UP001202134">
    <property type="component" value="Unassembled WGS sequence"/>
</dbReference>
<keyword evidence="8" id="KW-0812">Transmembrane</keyword>
<keyword evidence="4" id="KW-0547">Nucleotide-binding</keyword>
<dbReference type="Gene3D" id="3.30.70.270">
    <property type="match status" value="1"/>
</dbReference>
<dbReference type="InterPro" id="IPR000014">
    <property type="entry name" value="PAS"/>
</dbReference>
<evidence type="ECO:0000256" key="8">
    <source>
        <dbReference type="SAM" id="Phobius"/>
    </source>
</evidence>
<sequence length="743" mass="84187">MFKRQTNKNVSKFLLISAQDIHWSRQQVLALASQLSVMIISVIIFTTLLLSLGERRLQEDWADKRYSELQTVGTLASDKVNFLKFRTQAFANGELMNQYLTTPAELQKERLLENWSGLLTHIPELLGLTLFDPQGNIRIATTPAFDNISLPEVVLSKDKIMGGNDIYSSQIQFVPINGKLVPFVFQLAWIENPDQSIRGYLVTYNSITEVLQSIKPAFFNHDTPLLLLGEDGKLYAGDEQNSPLKKMPNALGGSLQQSYPSIWQQMANTNFGQYHNDVGTFVFLKIELAAHHPIIREYYLLSYIRHEDIAARFERWRYILMSFGVIIAALASALLFTRHRFQLEKNANTNSITLSSSLFNSHQSCLLVNNSGRVIKANKQAAETLSLDIDELLERRLQRILQLEDHTYQALVQAMNGNKPWSEVISFNDQNCTIYVYAQPGTTHLKSEHYWVITFENVTELSTVKQQAYSYQLLSESDVATALTDANGELIKFNHKFKKLLDVEEASKANIVDLLGEEITQQWTDITSRLSLQGKWKGQIIANTGTRFANSLKASIQAEHSLDGDIEYLVITLQVLKQQTLSKQLPSQQSPLSSMILPLAELEIHFSTLTEPNREQTCLMIMDINPEGLISHISDIDHLEKRQKDIEIQLLIDLPTGYQVARWRLGSLVILLPLSDSIQAHKYAMSTMDRLEQSDLNEGINIGIAGYPEQQSFEDYLANAEVALKRAKQTGDQNICQAFTRKA</sequence>
<evidence type="ECO:0000256" key="6">
    <source>
        <dbReference type="ARBA" id="ARBA00022840"/>
    </source>
</evidence>
<protein>
    <submittedName>
        <fullName evidence="10">PAS domain-containing protein</fullName>
    </submittedName>
</protein>
<evidence type="ECO:0000256" key="1">
    <source>
        <dbReference type="ARBA" id="ARBA00004370"/>
    </source>
</evidence>
<evidence type="ECO:0000313" key="10">
    <source>
        <dbReference type="EMBL" id="MCL1046573.1"/>
    </source>
</evidence>
<name>A0ABT0KRU4_9GAMM</name>
<comment type="subcellular location">
    <subcellularLocation>
        <location evidence="1">Membrane</location>
    </subcellularLocation>
</comment>
<proteinExistence type="predicted"/>
<dbReference type="SUPFAM" id="SSF55785">
    <property type="entry name" value="PYP-like sensor domain (PAS domain)"/>
    <property type="match status" value="1"/>
</dbReference>
<comment type="caution">
    <text evidence="10">The sequence shown here is derived from an EMBL/GenBank/DDBJ whole genome shotgun (WGS) entry which is preliminary data.</text>
</comment>
<dbReference type="SMART" id="SM00091">
    <property type="entry name" value="PAS"/>
    <property type="match status" value="2"/>
</dbReference>
<evidence type="ECO:0000256" key="3">
    <source>
        <dbReference type="ARBA" id="ARBA00022679"/>
    </source>
</evidence>
<dbReference type="InterPro" id="IPR043128">
    <property type="entry name" value="Rev_trsase/Diguanyl_cyclase"/>
</dbReference>
<keyword evidence="8" id="KW-1133">Transmembrane helix</keyword>
<dbReference type="InterPro" id="IPR000160">
    <property type="entry name" value="GGDEF_dom"/>
</dbReference>
<keyword evidence="3" id="KW-0808">Transferase</keyword>
<evidence type="ECO:0000256" key="2">
    <source>
        <dbReference type="ARBA" id="ARBA00022553"/>
    </source>
</evidence>
<dbReference type="CDD" id="cd00130">
    <property type="entry name" value="PAS"/>
    <property type="match status" value="1"/>
</dbReference>
<accession>A0ABT0KRU4</accession>
<keyword evidence="2" id="KW-0597">Phosphoprotein</keyword>
<dbReference type="SUPFAM" id="SSF103190">
    <property type="entry name" value="Sensory domain-like"/>
    <property type="match status" value="2"/>
</dbReference>
<dbReference type="Gene3D" id="3.30.450.20">
    <property type="entry name" value="PAS domain"/>
    <property type="match status" value="2"/>
</dbReference>
<dbReference type="InterPro" id="IPR029787">
    <property type="entry name" value="Nucleotide_cyclase"/>
</dbReference>
<feature type="transmembrane region" description="Helical" evidence="8">
    <location>
        <begin position="318"/>
        <end position="336"/>
    </location>
</feature>
<dbReference type="PROSITE" id="PS50887">
    <property type="entry name" value="GGDEF"/>
    <property type="match status" value="1"/>
</dbReference>
<dbReference type="SUPFAM" id="SSF55073">
    <property type="entry name" value="Nucleotide cyclase"/>
    <property type="match status" value="1"/>
</dbReference>
<keyword evidence="8" id="KW-0472">Membrane</keyword>
<keyword evidence="11" id="KW-1185">Reference proteome</keyword>
<dbReference type="EMBL" id="JAKIKU010000008">
    <property type="protein sequence ID" value="MCL1046573.1"/>
    <property type="molecule type" value="Genomic_DNA"/>
</dbReference>
<feature type="domain" description="GGDEF" evidence="9">
    <location>
        <begin position="627"/>
        <end position="740"/>
    </location>
</feature>
<evidence type="ECO:0000256" key="4">
    <source>
        <dbReference type="ARBA" id="ARBA00022741"/>
    </source>
</evidence>
<feature type="transmembrane region" description="Helical" evidence="8">
    <location>
        <begin position="28"/>
        <end position="50"/>
    </location>
</feature>
<gene>
    <name evidence="10" type="ORF">L2737_14770</name>
</gene>
<organism evidence="10 11">
    <name type="scientific">Shewanella electrodiphila</name>
    <dbReference type="NCBI Taxonomy" id="934143"/>
    <lineage>
        <taxon>Bacteria</taxon>
        <taxon>Pseudomonadati</taxon>
        <taxon>Pseudomonadota</taxon>
        <taxon>Gammaproteobacteria</taxon>
        <taxon>Alteromonadales</taxon>
        <taxon>Shewanellaceae</taxon>
        <taxon>Shewanella</taxon>
    </lineage>
</organism>
<keyword evidence="5" id="KW-0418">Kinase</keyword>
<evidence type="ECO:0000259" key="9">
    <source>
        <dbReference type="PROSITE" id="PS50887"/>
    </source>
</evidence>
<keyword evidence="7" id="KW-0902">Two-component regulatory system</keyword>
<reference evidence="10 11" key="1">
    <citation type="submission" date="2022-01" db="EMBL/GenBank/DDBJ databases">
        <title>Whole genome-based taxonomy of the Shewanellaceae.</title>
        <authorList>
            <person name="Martin-Rodriguez A.J."/>
        </authorList>
    </citation>
    <scope>NUCLEOTIDE SEQUENCE [LARGE SCALE GENOMIC DNA]</scope>
    <source>
        <strain evidence="10 11">DSM 24955</strain>
    </source>
</reference>
<dbReference type="RefSeq" id="WP_248956219.1">
    <property type="nucleotide sequence ID" value="NZ_JAKIKU010000008.1"/>
</dbReference>
<keyword evidence="6" id="KW-0067">ATP-binding</keyword>
<dbReference type="Pfam" id="PF13426">
    <property type="entry name" value="PAS_9"/>
    <property type="match status" value="1"/>
</dbReference>